<dbReference type="InterPro" id="IPR000643">
    <property type="entry name" value="Iodothyronine_deiodinase"/>
</dbReference>
<sequence>MRSKMNGMMKIPTEKPGDVTYKDVSSFMVPGMFDPNDKEKWALFLSHRPYCVPGYKSKAPAIGKKVPDGPLLSLEEGGPSSTLLAEAKKLAQATGASKVIISFDSVTCPFWRAYAAEDLYRAVPGIPTLHVCIREAHPLDEFDAEGANTSGPLQLTREFNKHKTLSDRRASAKEAKALISKFEPGEITMFVDGMDDKLEALYEARPWRQYVIEAATGKMIDAIGLTPFQMEDKIAAIKAACA</sequence>
<reference evidence="1" key="1">
    <citation type="submission" date="2021-01" db="EMBL/GenBank/DDBJ databases">
        <authorList>
            <person name="Corre E."/>
            <person name="Pelletier E."/>
            <person name="Niang G."/>
            <person name="Scheremetjew M."/>
            <person name="Finn R."/>
            <person name="Kale V."/>
            <person name="Holt S."/>
            <person name="Cochrane G."/>
            <person name="Meng A."/>
            <person name="Brown T."/>
            <person name="Cohen L."/>
        </authorList>
    </citation>
    <scope>NUCLEOTIDE SEQUENCE</scope>
    <source>
        <strain evidence="1">RCC1130</strain>
    </source>
</reference>
<organism evidence="1">
    <name type="scientific">Calcidiscus leptoporus</name>
    <dbReference type="NCBI Taxonomy" id="127549"/>
    <lineage>
        <taxon>Eukaryota</taxon>
        <taxon>Haptista</taxon>
        <taxon>Haptophyta</taxon>
        <taxon>Prymnesiophyceae</taxon>
        <taxon>Coccolithales</taxon>
        <taxon>Calcidiscaceae</taxon>
        <taxon>Calcidiscus</taxon>
    </lineage>
</organism>
<dbReference type="EMBL" id="HBER01047073">
    <property type="protein sequence ID" value="CAD8548303.1"/>
    <property type="molecule type" value="Transcribed_RNA"/>
</dbReference>
<accession>A0A7S0JED3</accession>
<dbReference type="AlphaFoldDB" id="A0A7S0JED3"/>
<gene>
    <name evidence="1" type="ORF">CLEP1334_LOCUS23593</name>
</gene>
<proteinExistence type="predicted"/>
<dbReference type="Gene3D" id="3.40.30.10">
    <property type="entry name" value="Glutaredoxin"/>
    <property type="match status" value="1"/>
</dbReference>
<dbReference type="PANTHER" id="PTHR11781:SF22">
    <property type="entry name" value="TYPE I IODOTHYRONINE DEIODINASE"/>
    <property type="match status" value="1"/>
</dbReference>
<evidence type="ECO:0008006" key="2">
    <source>
        <dbReference type="Google" id="ProtNLM"/>
    </source>
</evidence>
<protein>
    <recommendedName>
        <fullName evidence="2">Thioredoxin domain-containing protein</fullName>
    </recommendedName>
</protein>
<dbReference type="PANTHER" id="PTHR11781">
    <property type="entry name" value="IODOTHYRONINE DEIODINASE"/>
    <property type="match status" value="1"/>
</dbReference>
<dbReference type="GO" id="GO:0004800">
    <property type="term" value="F:thyroxine 5'-deiodinase activity"/>
    <property type="evidence" value="ECO:0007669"/>
    <property type="project" value="InterPro"/>
</dbReference>
<evidence type="ECO:0000313" key="1">
    <source>
        <dbReference type="EMBL" id="CAD8548303.1"/>
    </source>
</evidence>
<name>A0A7S0JED3_9EUKA</name>